<accession>A0AAV7W7R6</accession>
<evidence type="ECO:0000313" key="2">
    <source>
        <dbReference type="EMBL" id="KAJ1208621.1"/>
    </source>
</evidence>
<organism evidence="2 3">
    <name type="scientific">Pleurodeles waltl</name>
    <name type="common">Iberian ribbed newt</name>
    <dbReference type="NCBI Taxonomy" id="8319"/>
    <lineage>
        <taxon>Eukaryota</taxon>
        <taxon>Metazoa</taxon>
        <taxon>Chordata</taxon>
        <taxon>Craniata</taxon>
        <taxon>Vertebrata</taxon>
        <taxon>Euteleostomi</taxon>
        <taxon>Amphibia</taxon>
        <taxon>Batrachia</taxon>
        <taxon>Caudata</taxon>
        <taxon>Salamandroidea</taxon>
        <taxon>Salamandridae</taxon>
        <taxon>Pleurodelinae</taxon>
        <taxon>Pleurodeles</taxon>
    </lineage>
</organism>
<protein>
    <submittedName>
        <fullName evidence="2">Uncharacterized protein</fullName>
    </submittedName>
</protein>
<feature type="region of interest" description="Disordered" evidence="1">
    <location>
        <begin position="1"/>
        <end position="63"/>
    </location>
</feature>
<dbReference type="EMBL" id="JANPWB010000002">
    <property type="protein sequence ID" value="KAJ1208621.1"/>
    <property type="molecule type" value="Genomic_DNA"/>
</dbReference>
<reference evidence="2" key="1">
    <citation type="journal article" date="2022" name="bioRxiv">
        <title>Sequencing and chromosome-scale assembly of the giantPleurodeles waltlgenome.</title>
        <authorList>
            <person name="Brown T."/>
            <person name="Elewa A."/>
            <person name="Iarovenko S."/>
            <person name="Subramanian E."/>
            <person name="Araus A.J."/>
            <person name="Petzold A."/>
            <person name="Susuki M."/>
            <person name="Suzuki K.-i.T."/>
            <person name="Hayashi T."/>
            <person name="Toyoda A."/>
            <person name="Oliveira C."/>
            <person name="Osipova E."/>
            <person name="Leigh N.D."/>
            <person name="Simon A."/>
            <person name="Yun M.H."/>
        </authorList>
    </citation>
    <scope>NUCLEOTIDE SEQUENCE</scope>
    <source>
        <strain evidence="2">20211129_DDA</strain>
        <tissue evidence="2">Liver</tissue>
    </source>
</reference>
<feature type="compositionally biased region" description="Polar residues" evidence="1">
    <location>
        <begin position="1"/>
        <end position="12"/>
    </location>
</feature>
<keyword evidence="3" id="KW-1185">Reference proteome</keyword>
<dbReference type="AlphaFoldDB" id="A0AAV7W7R6"/>
<sequence>MAPKNPRSSRTTPEGPRGNKQSAQFVDTGSGTGIKGIAHQGDGLTIPDMFKNPQPTMHPSPSFGKMTMSANLMQVQEAAEREDRNGGLAPLVRSNSSYQDTVDHNECCLDMTVASMDLILTGDVSPLPAPI</sequence>
<name>A0AAV7W7R6_PLEWA</name>
<proteinExistence type="predicted"/>
<evidence type="ECO:0000256" key="1">
    <source>
        <dbReference type="SAM" id="MobiDB-lite"/>
    </source>
</evidence>
<comment type="caution">
    <text evidence="2">The sequence shown here is derived from an EMBL/GenBank/DDBJ whole genome shotgun (WGS) entry which is preliminary data.</text>
</comment>
<feature type="compositionally biased region" description="Polar residues" evidence="1">
    <location>
        <begin position="19"/>
        <end position="29"/>
    </location>
</feature>
<evidence type="ECO:0000313" key="3">
    <source>
        <dbReference type="Proteomes" id="UP001066276"/>
    </source>
</evidence>
<gene>
    <name evidence="2" type="ORF">NDU88_004004</name>
</gene>
<dbReference type="Proteomes" id="UP001066276">
    <property type="component" value="Chromosome 1_2"/>
</dbReference>